<dbReference type="PANTHER" id="PTHR47150">
    <property type="entry name" value="OS12G0169200 PROTEIN"/>
    <property type="match status" value="1"/>
</dbReference>
<dbReference type="Pfam" id="PF04827">
    <property type="entry name" value="Plant_tran"/>
    <property type="match status" value="2"/>
</dbReference>
<name>A0AAE0CQW7_9ROSI</name>
<dbReference type="EMBL" id="JANJYI010000002">
    <property type="protein sequence ID" value="KAK2659608.1"/>
    <property type="molecule type" value="Genomic_DNA"/>
</dbReference>
<reference evidence="1" key="1">
    <citation type="journal article" date="2023" name="Plant J.">
        <title>Genome sequences and population genomics provide insights into the demographic history, inbreeding, and mutation load of two 'living fossil' tree species of Dipteronia.</title>
        <authorList>
            <person name="Feng Y."/>
            <person name="Comes H.P."/>
            <person name="Chen J."/>
            <person name="Zhu S."/>
            <person name="Lu R."/>
            <person name="Zhang X."/>
            <person name="Li P."/>
            <person name="Qiu J."/>
            <person name="Olsen K.M."/>
            <person name="Qiu Y."/>
        </authorList>
    </citation>
    <scope>NUCLEOTIDE SEQUENCE</scope>
    <source>
        <strain evidence="1">KIB01</strain>
    </source>
</reference>
<dbReference type="Proteomes" id="UP001280121">
    <property type="component" value="Unassembled WGS sequence"/>
</dbReference>
<comment type="caution">
    <text evidence="1">The sequence shown here is derived from an EMBL/GenBank/DDBJ whole genome shotgun (WGS) entry which is preliminary data.</text>
</comment>
<evidence type="ECO:0000313" key="2">
    <source>
        <dbReference type="Proteomes" id="UP001280121"/>
    </source>
</evidence>
<dbReference type="InterPro" id="IPR006912">
    <property type="entry name" value="Harbinger_derived_prot"/>
</dbReference>
<proteinExistence type="predicted"/>
<protein>
    <submittedName>
        <fullName evidence="1">Uncharacterized protein</fullName>
    </submittedName>
</protein>
<dbReference type="AlphaFoldDB" id="A0AAE0CQW7"/>
<dbReference type="PANTHER" id="PTHR47150:SF5">
    <property type="entry name" value="OS07G0546750 PROTEIN"/>
    <property type="match status" value="1"/>
</dbReference>
<accession>A0AAE0CQW7</accession>
<gene>
    <name evidence="1" type="ORF">Ddye_006141</name>
</gene>
<organism evidence="1 2">
    <name type="scientific">Dipteronia dyeriana</name>
    <dbReference type="NCBI Taxonomy" id="168575"/>
    <lineage>
        <taxon>Eukaryota</taxon>
        <taxon>Viridiplantae</taxon>
        <taxon>Streptophyta</taxon>
        <taxon>Embryophyta</taxon>
        <taxon>Tracheophyta</taxon>
        <taxon>Spermatophyta</taxon>
        <taxon>Magnoliopsida</taxon>
        <taxon>eudicotyledons</taxon>
        <taxon>Gunneridae</taxon>
        <taxon>Pentapetalae</taxon>
        <taxon>rosids</taxon>
        <taxon>malvids</taxon>
        <taxon>Sapindales</taxon>
        <taxon>Sapindaceae</taxon>
        <taxon>Hippocastanoideae</taxon>
        <taxon>Acereae</taxon>
        <taxon>Dipteronia</taxon>
    </lineage>
</organism>
<sequence>MKDLCSAIIDIFGEEYLRTLTKEDIMRMLEENAMRGFPRMLGSLDCMHWKWENCPTAWHGTHVNGKIGSPTLILEAVETLNEKQKNFSKAQEAVRKDVQRAFKVLQASFAIVKGLAIYWDQGEYDHIMKNCIKLHNMIVESEEDPEEWQPPEGETLEFVVHNQDENFIQSNHINRIKSMVSTVTRSQLKLDQREHLWNRSGEGGLILQL</sequence>
<evidence type="ECO:0000313" key="1">
    <source>
        <dbReference type="EMBL" id="KAK2659608.1"/>
    </source>
</evidence>
<keyword evidence="2" id="KW-1185">Reference proteome</keyword>